<evidence type="ECO:0000313" key="3">
    <source>
        <dbReference type="Proteomes" id="UP000189738"/>
    </source>
</evidence>
<dbReference type="AlphaFoldDB" id="A0A494JAV3"/>
<dbReference type="EMBL" id="MAHS01000002">
    <property type="protein sequence ID" value="OPB52783.1"/>
    <property type="molecule type" value="Genomic_DNA"/>
</dbReference>
<protein>
    <submittedName>
        <fullName evidence="2">Uncharacterized protein</fullName>
    </submittedName>
</protein>
<reference evidence="1 3" key="1">
    <citation type="submission" date="2016-02" db="EMBL/GenBank/DDBJ databases">
        <authorList>
            <person name="Nicholson A.C."/>
            <person name="Humrighouse B.W."/>
            <person name="Loparev V."/>
            <person name="Emery B."/>
            <person name="Graziano J."/>
            <person name="McQuiston J.R."/>
        </authorList>
    </citation>
    <scope>NUCLEOTIDE SEQUENCE [LARGE SCALE GENOMIC DNA]</scope>
    <source>
        <strain evidence="1 3">E6809</strain>
    </source>
</reference>
<evidence type="ECO:0000313" key="2">
    <source>
        <dbReference type="EMBL" id="OPB52783.1"/>
    </source>
</evidence>
<evidence type="ECO:0000313" key="1">
    <source>
        <dbReference type="EMBL" id="AQX52448.1"/>
    </source>
</evidence>
<accession>A0A494JAV3</accession>
<name>A0A494JAV3_9FLAO</name>
<sequence>MAGLKNNIRKSKMNNIIITNQNKQKQANNAYNEIGFIAQALIPKIDLLKETNNPKRQLKKAVNDLLSELEKMTKEHRGKFETYGIIESKEGSKHDVLDVYNLTAKAYDELLDLPANEITSLMALNRRLKAEGVDYKEVLIDYIPVLK</sequence>
<dbReference type="Proteomes" id="UP000189738">
    <property type="component" value="Chromosome"/>
</dbReference>
<dbReference type="EMBL" id="CP014339">
    <property type="protein sequence ID" value="AQX52448.1"/>
    <property type="molecule type" value="Genomic_DNA"/>
</dbReference>
<proteinExistence type="predicted"/>
<reference evidence="2" key="2">
    <citation type="submission" date="2016-06" db="EMBL/GenBank/DDBJ databases">
        <authorList>
            <person name="Nicholson A.C."/>
        </authorList>
    </citation>
    <scope>NUCLEOTIDE SEQUENCE [LARGE SCALE GENOMIC DNA]</scope>
    <source>
        <strain evidence="2">E6809</strain>
    </source>
</reference>
<gene>
    <name evidence="1" type="ORF">AYC66_17965</name>
    <name evidence="2" type="ORF">BAY09_18065</name>
</gene>
<organism evidence="2">
    <name type="scientific">Elizabethkingia anophelis</name>
    <dbReference type="NCBI Taxonomy" id="1117645"/>
    <lineage>
        <taxon>Bacteria</taxon>
        <taxon>Pseudomonadati</taxon>
        <taxon>Bacteroidota</taxon>
        <taxon>Flavobacteriia</taxon>
        <taxon>Flavobacteriales</taxon>
        <taxon>Weeksellaceae</taxon>
        <taxon>Elizabethkingia</taxon>
    </lineage>
</organism>